<comment type="caution">
    <text evidence="3">The sequence shown here is derived from an EMBL/GenBank/DDBJ whole genome shotgun (WGS) entry which is preliminary data.</text>
</comment>
<organism evidence="3 4">
    <name type="scientific">Suillus fuscotomentosus</name>
    <dbReference type="NCBI Taxonomy" id="1912939"/>
    <lineage>
        <taxon>Eukaryota</taxon>
        <taxon>Fungi</taxon>
        <taxon>Dikarya</taxon>
        <taxon>Basidiomycota</taxon>
        <taxon>Agaricomycotina</taxon>
        <taxon>Agaricomycetes</taxon>
        <taxon>Agaricomycetidae</taxon>
        <taxon>Boletales</taxon>
        <taxon>Suillineae</taxon>
        <taxon>Suillaceae</taxon>
        <taxon>Suillus</taxon>
    </lineage>
</organism>
<keyword evidence="1" id="KW-0175">Coiled coil</keyword>
<name>A0AAD4DXE0_9AGAM</name>
<evidence type="ECO:0000256" key="2">
    <source>
        <dbReference type="SAM" id="MobiDB-lite"/>
    </source>
</evidence>
<dbReference type="RefSeq" id="XP_041220195.1">
    <property type="nucleotide sequence ID" value="XM_041368047.1"/>
</dbReference>
<proteinExistence type="predicted"/>
<accession>A0AAD4DXE0</accession>
<protein>
    <submittedName>
        <fullName evidence="3">Uncharacterized protein</fullName>
    </submittedName>
</protein>
<gene>
    <name evidence="3" type="ORF">F5891DRAFT_1195060</name>
</gene>
<dbReference type="Proteomes" id="UP001195769">
    <property type="component" value="Unassembled WGS sequence"/>
</dbReference>
<keyword evidence="4" id="KW-1185">Reference proteome</keyword>
<dbReference type="EMBL" id="JABBWK010000077">
    <property type="protein sequence ID" value="KAG1894619.1"/>
    <property type="molecule type" value="Genomic_DNA"/>
</dbReference>
<sequence>MSQTLNQSQSFNLSGCIISLNLRIELASKVNERDEPVELASVSEVHIDKNRPSMENKGLPEHNCETHEESVAELKERLRFAELNCSKLGELYQKYRLRWLEENHRATILEEYAPDGVSTVSSRQIEWDTSSPFPNNVDGLENLGEDIP</sequence>
<dbReference type="GeneID" id="64662345"/>
<feature type="coiled-coil region" evidence="1">
    <location>
        <begin position="64"/>
        <end position="91"/>
    </location>
</feature>
<feature type="region of interest" description="Disordered" evidence="2">
    <location>
        <begin position="129"/>
        <end position="148"/>
    </location>
</feature>
<evidence type="ECO:0000313" key="3">
    <source>
        <dbReference type="EMBL" id="KAG1894619.1"/>
    </source>
</evidence>
<evidence type="ECO:0000256" key="1">
    <source>
        <dbReference type="SAM" id="Coils"/>
    </source>
</evidence>
<dbReference type="AlphaFoldDB" id="A0AAD4DXE0"/>
<evidence type="ECO:0000313" key="4">
    <source>
        <dbReference type="Proteomes" id="UP001195769"/>
    </source>
</evidence>
<reference evidence="3" key="1">
    <citation type="journal article" date="2020" name="New Phytol.">
        <title>Comparative genomics reveals dynamic genome evolution in host specialist ectomycorrhizal fungi.</title>
        <authorList>
            <person name="Lofgren L.A."/>
            <person name="Nguyen N.H."/>
            <person name="Vilgalys R."/>
            <person name="Ruytinx J."/>
            <person name="Liao H.L."/>
            <person name="Branco S."/>
            <person name="Kuo A."/>
            <person name="LaButti K."/>
            <person name="Lipzen A."/>
            <person name="Andreopoulos W."/>
            <person name="Pangilinan J."/>
            <person name="Riley R."/>
            <person name="Hundley H."/>
            <person name="Na H."/>
            <person name="Barry K."/>
            <person name="Grigoriev I.V."/>
            <person name="Stajich J.E."/>
            <person name="Kennedy P.G."/>
        </authorList>
    </citation>
    <scope>NUCLEOTIDE SEQUENCE</scope>
    <source>
        <strain evidence="3">FC203</strain>
    </source>
</reference>